<feature type="region of interest" description="Disordered" evidence="1">
    <location>
        <begin position="241"/>
        <end position="282"/>
    </location>
</feature>
<feature type="compositionally biased region" description="Acidic residues" evidence="1">
    <location>
        <begin position="247"/>
        <end position="257"/>
    </location>
</feature>
<accession>A0A6L2MQW4</accession>
<protein>
    <recommendedName>
        <fullName evidence="3">RNA-directed DNA polymerase, eukaryota</fullName>
    </recommendedName>
</protein>
<reference evidence="2" key="1">
    <citation type="journal article" date="2019" name="Sci. Rep.">
        <title>Draft genome of Tanacetum cinerariifolium, the natural source of mosquito coil.</title>
        <authorList>
            <person name="Yamashiro T."/>
            <person name="Shiraishi A."/>
            <person name="Satake H."/>
            <person name="Nakayama K."/>
        </authorList>
    </citation>
    <scope>NUCLEOTIDE SEQUENCE</scope>
</reference>
<dbReference type="AlphaFoldDB" id="A0A6L2MQW4"/>
<organism evidence="2">
    <name type="scientific">Tanacetum cinerariifolium</name>
    <name type="common">Dalmatian daisy</name>
    <name type="synonym">Chrysanthemum cinerariifolium</name>
    <dbReference type="NCBI Taxonomy" id="118510"/>
    <lineage>
        <taxon>Eukaryota</taxon>
        <taxon>Viridiplantae</taxon>
        <taxon>Streptophyta</taxon>
        <taxon>Embryophyta</taxon>
        <taxon>Tracheophyta</taxon>
        <taxon>Spermatophyta</taxon>
        <taxon>Magnoliopsida</taxon>
        <taxon>eudicotyledons</taxon>
        <taxon>Gunneridae</taxon>
        <taxon>Pentapetalae</taxon>
        <taxon>asterids</taxon>
        <taxon>campanulids</taxon>
        <taxon>Asterales</taxon>
        <taxon>Asteraceae</taxon>
        <taxon>Asteroideae</taxon>
        <taxon>Anthemideae</taxon>
        <taxon>Anthemidinae</taxon>
        <taxon>Tanacetum</taxon>
    </lineage>
</organism>
<evidence type="ECO:0000313" key="2">
    <source>
        <dbReference type="EMBL" id="GEU76130.1"/>
    </source>
</evidence>
<sequence>MNNSQEVYQGINRESVDPNVVKEGGSVLGVLEDMIHVGQAMGSWSQDEKGVDKGVIIVRKRLCIKTKQPVSILESFKIIFKGKVLLVRVKELFTWNLTFLAHKEMVYASKDKSVHSLKKIPAHSPFSKEVSGDDSESDVEEVSKTIFGDNSSSPNNNSDEMETLDIEDNFDLSFGRKRLCIKTKQSVSILESFKIIFKGKVLLVRAKELFTWNATFLAHKEMVYASKDESVHSLKKIPAHSSFSEEVPGDDSESDVEEVSKTIFGDNSSSPNNNSDEMGKQHSKDPFKIYDILKKQTGGETREVSSYLSYPPGFTSEVSEIQKENDQGAEKFSSLVNGKVMNNSQEVYQEINRESVDPNVVKEVGSILGVLEDMNQVGQAIGYKMDGCVKDFERIIGTQGADDVPR</sequence>
<comment type="caution">
    <text evidence="2">The sequence shown here is derived from an EMBL/GenBank/DDBJ whole genome shotgun (WGS) entry which is preliminary data.</text>
</comment>
<evidence type="ECO:0000256" key="1">
    <source>
        <dbReference type="SAM" id="MobiDB-lite"/>
    </source>
</evidence>
<evidence type="ECO:0008006" key="3">
    <source>
        <dbReference type="Google" id="ProtNLM"/>
    </source>
</evidence>
<proteinExistence type="predicted"/>
<name>A0A6L2MQW4_TANCI</name>
<gene>
    <name evidence="2" type="ORF">Tci_048108</name>
</gene>
<dbReference type="EMBL" id="BKCJ010007217">
    <property type="protein sequence ID" value="GEU76130.1"/>
    <property type="molecule type" value="Genomic_DNA"/>
</dbReference>